<dbReference type="Pfam" id="PF04972">
    <property type="entry name" value="BON"/>
    <property type="match status" value="1"/>
</dbReference>
<dbReference type="InterPro" id="IPR046342">
    <property type="entry name" value="CBS_dom_sf"/>
</dbReference>
<accession>A0A931CC86</accession>
<dbReference type="Pfam" id="PF00571">
    <property type="entry name" value="CBS"/>
    <property type="match status" value="2"/>
</dbReference>
<dbReference type="InterPro" id="IPR007055">
    <property type="entry name" value="BON_dom"/>
</dbReference>
<sequence length="243" mass="26044">MQHWTVRDVMTNQMLTVAADARPAEVITVITTHDVSALAVVDAFDMVIGVLTRTDVLNAMVWREEPRRGLLARWRRAEPEFGWGRATADQMMSTPAVTVAPGATLAQAGRKMRRAGVKRLLVVDHRQRLLGVVAAADLLKVFGRSDDAVRTDVRAALEPAAAAAAAAVRIDVRAGVVTLTGRTNDRSAAVLLQDLAWAVPGVVDVDADLRVEPSAAAPKAGRADPDAWWVALRQGSAEPVLVP</sequence>
<evidence type="ECO:0000313" key="6">
    <source>
        <dbReference type="Proteomes" id="UP000598146"/>
    </source>
</evidence>
<evidence type="ECO:0000256" key="2">
    <source>
        <dbReference type="PROSITE-ProRule" id="PRU00703"/>
    </source>
</evidence>
<reference evidence="5" key="1">
    <citation type="submission" date="2020-11" db="EMBL/GenBank/DDBJ databases">
        <title>Isolation and identification of active actinomycetes.</title>
        <authorList>
            <person name="Sun X."/>
        </authorList>
    </citation>
    <scope>NUCLEOTIDE SEQUENCE</scope>
    <source>
        <strain evidence="5">NEAU-A11</strain>
    </source>
</reference>
<proteinExistence type="predicted"/>
<dbReference type="SMART" id="SM00116">
    <property type="entry name" value="CBS"/>
    <property type="match status" value="2"/>
</dbReference>
<dbReference type="PANTHER" id="PTHR48108:SF35">
    <property type="entry name" value="ZINC METALLOPROTEASE MJ0392"/>
    <property type="match status" value="1"/>
</dbReference>
<evidence type="ECO:0000256" key="1">
    <source>
        <dbReference type="ARBA" id="ARBA00022737"/>
    </source>
</evidence>
<comment type="caution">
    <text evidence="5">The sequence shown here is derived from an EMBL/GenBank/DDBJ whole genome shotgun (WGS) entry which is preliminary data.</text>
</comment>
<dbReference type="Gene3D" id="3.10.580.10">
    <property type="entry name" value="CBS-domain"/>
    <property type="match status" value="1"/>
</dbReference>
<dbReference type="PROSITE" id="PS50914">
    <property type="entry name" value="BON"/>
    <property type="match status" value="1"/>
</dbReference>
<dbReference type="EMBL" id="JADQTO010000012">
    <property type="protein sequence ID" value="MBG0564787.1"/>
    <property type="molecule type" value="Genomic_DNA"/>
</dbReference>
<dbReference type="PANTHER" id="PTHR48108">
    <property type="entry name" value="CBS DOMAIN-CONTAINING PROTEIN CBSX2, CHLOROPLASTIC"/>
    <property type="match status" value="1"/>
</dbReference>
<keyword evidence="1" id="KW-0677">Repeat</keyword>
<protein>
    <submittedName>
        <fullName evidence="5">CBS domain-containing protein</fullName>
    </submittedName>
</protein>
<evidence type="ECO:0000259" key="3">
    <source>
        <dbReference type="PROSITE" id="PS50914"/>
    </source>
</evidence>
<name>A0A931CC86_9ACTN</name>
<keyword evidence="6" id="KW-1185">Reference proteome</keyword>
<feature type="domain" description="CBS" evidence="4">
    <location>
        <begin position="92"/>
        <end position="148"/>
    </location>
</feature>
<gene>
    <name evidence="5" type="ORF">I4J89_25380</name>
</gene>
<evidence type="ECO:0000313" key="5">
    <source>
        <dbReference type="EMBL" id="MBG0564787.1"/>
    </source>
</evidence>
<dbReference type="AlphaFoldDB" id="A0A931CC86"/>
<feature type="domain" description="BON" evidence="3">
    <location>
        <begin position="145"/>
        <end position="213"/>
    </location>
</feature>
<dbReference type="Gene3D" id="3.30.1340.30">
    <property type="match status" value="1"/>
</dbReference>
<dbReference type="RefSeq" id="WP_196416563.1">
    <property type="nucleotide sequence ID" value="NZ_JADQTO010000012.1"/>
</dbReference>
<feature type="domain" description="CBS" evidence="4">
    <location>
        <begin position="10"/>
        <end position="67"/>
    </location>
</feature>
<dbReference type="PROSITE" id="PS51371">
    <property type="entry name" value="CBS"/>
    <property type="match status" value="2"/>
</dbReference>
<keyword evidence="2" id="KW-0129">CBS domain</keyword>
<dbReference type="InterPro" id="IPR051462">
    <property type="entry name" value="CBS_domain-containing"/>
</dbReference>
<dbReference type="InterPro" id="IPR000644">
    <property type="entry name" value="CBS_dom"/>
</dbReference>
<dbReference type="Proteomes" id="UP000598146">
    <property type="component" value="Unassembled WGS sequence"/>
</dbReference>
<organism evidence="5 6">
    <name type="scientific">Actinoplanes aureus</name>
    <dbReference type="NCBI Taxonomy" id="2792083"/>
    <lineage>
        <taxon>Bacteria</taxon>
        <taxon>Bacillati</taxon>
        <taxon>Actinomycetota</taxon>
        <taxon>Actinomycetes</taxon>
        <taxon>Micromonosporales</taxon>
        <taxon>Micromonosporaceae</taxon>
        <taxon>Actinoplanes</taxon>
    </lineage>
</organism>
<dbReference type="SUPFAM" id="SSF54631">
    <property type="entry name" value="CBS-domain pair"/>
    <property type="match status" value="1"/>
</dbReference>
<evidence type="ECO:0000259" key="4">
    <source>
        <dbReference type="PROSITE" id="PS51371"/>
    </source>
</evidence>